<evidence type="ECO:0000313" key="1">
    <source>
        <dbReference type="EMBL" id="KIK52502.1"/>
    </source>
</evidence>
<name>A0A0D0C3Z1_9AGAR</name>
<dbReference type="OrthoDB" id="298939at2759"/>
<organism evidence="1 2">
    <name type="scientific">Collybiopsis luxurians FD-317 M1</name>
    <dbReference type="NCBI Taxonomy" id="944289"/>
    <lineage>
        <taxon>Eukaryota</taxon>
        <taxon>Fungi</taxon>
        <taxon>Dikarya</taxon>
        <taxon>Basidiomycota</taxon>
        <taxon>Agaricomycotina</taxon>
        <taxon>Agaricomycetes</taxon>
        <taxon>Agaricomycetidae</taxon>
        <taxon>Agaricales</taxon>
        <taxon>Marasmiineae</taxon>
        <taxon>Omphalotaceae</taxon>
        <taxon>Collybiopsis</taxon>
        <taxon>Collybiopsis luxurians</taxon>
    </lineage>
</organism>
<protein>
    <submittedName>
        <fullName evidence="1">Uncharacterized protein</fullName>
    </submittedName>
</protein>
<reference evidence="1 2" key="1">
    <citation type="submission" date="2014-04" db="EMBL/GenBank/DDBJ databases">
        <title>Evolutionary Origins and Diversification of the Mycorrhizal Mutualists.</title>
        <authorList>
            <consortium name="DOE Joint Genome Institute"/>
            <consortium name="Mycorrhizal Genomics Consortium"/>
            <person name="Kohler A."/>
            <person name="Kuo A."/>
            <person name="Nagy L.G."/>
            <person name="Floudas D."/>
            <person name="Copeland A."/>
            <person name="Barry K.W."/>
            <person name="Cichocki N."/>
            <person name="Veneault-Fourrey C."/>
            <person name="LaButti K."/>
            <person name="Lindquist E.A."/>
            <person name="Lipzen A."/>
            <person name="Lundell T."/>
            <person name="Morin E."/>
            <person name="Murat C."/>
            <person name="Riley R."/>
            <person name="Ohm R."/>
            <person name="Sun H."/>
            <person name="Tunlid A."/>
            <person name="Henrissat B."/>
            <person name="Grigoriev I.V."/>
            <person name="Hibbett D.S."/>
            <person name="Martin F."/>
        </authorList>
    </citation>
    <scope>NUCLEOTIDE SEQUENCE [LARGE SCALE GENOMIC DNA]</scope>
    <source>
        <strain evidence="1 2">FD-317 M1</strain>
    </source>
</reference>
<dbReference type="HOGENOM" id="CLU_1959843_0_0_1"/>
<keyword evidence="2" id="KW-1185">Reference proteome</keyword>
<proteinExistence type="predicted"/>
<dbReference type="AlphaFoldDB" id="A0A0D0C3Z1"/>
<gene>
    <name evidence="1" type="ORF">GYMLUDRAFT_967095</name>
</gene>
<evidence type="ECO:0000313" key="2">
    <source>
        <dbReference type="Proteomes" id="UP000053593"/>
    </source>
</evidence>
<dbReference type="EMBL" id="KN834842">
    <property type="protein sequence ID" value="KIK52502.1"/>
    <property type="molecule type" value="Genomic_DNA"/>
</dbReference>
<sequence length="128" mass="14224">MEMECSADKGFGFGFMMFELFAIQNLIISQAQSARTTFIHIRGHNLPPSNAVLPYSPLPSADDPSLQPNYYTAQRGHSMFLFRLPPHTTSPSSFLFGDGLAEVRYEVPASVGLSSCRSRIVLRKRILA</sequence>
<dbReference type="Proteomes" id="UP000053593">
    <property type="component" value="Unassembled WGS sequence"/>
</dbReference>
<accession>A0A0D0C3Z1</accession>